<dbReference type="Gene3D" id="2.40.50.140">
    <property type="entry name" value="Nucleic acid-binding proteins"/>
    <property type="match status" value="3"/>
</dbReference>
<evidence type="ECO:0000256" key="2">
    <source>
        <dbReference type="ARBA" id="ARBA00022763"/>
    </source>
</evidence>
<proteinExistence type="predicted"/>
<reference evidence="9 10" key="1">
    <citation type="submission" date="2019-04" db="EMBL/GenBank/DDBJ databases">
        <authorList>
            <consortium name="Wellcome Sanger Institute Data Sharing"/>
        </authorList>
    </citation>
    <scope>NUCLEOTIDE SEQUENCE [LARGE SCALE GENOMIC DNA]</scope>
</reference>
<dbReference type="CDD" id="cd04494">
    <property type="entry name" value="BRCA2DBD_OB2"/>
    <property type="match status" value="1"/>
</dbReference>
<dbReference type="OrthoDB" id="21095at2759"/>
<dbReference type="Gene3D" id="6.10.70.10">
    <property type="match status" value="1"/>
</dbReference>
<dbReference type="Pfam" id="PF22687">
    <property type="entry name" value="BRCA2_TR2"/>
    <property type="match status" value="1"/>
</dbReference>
<keyword evidence="2" id="KW-0227">DNA damage</keyword>
<keyword evidence="4" id="KW-0233">DNA recombination</keyword>
<evidence type="ECO:0000259" key="8">
    <source>
        <dbReference type="SMART" id="SM01341"/>
    </source>
</evidence>
<accession>A0A8C9QX14</accession>
<dbReference type="PANTHER" id="PTHR11289">
    <property type="entry name" value="BREAST CANCER TYPE 2 SUSCEPTIBILITY PROTEIN BRCA2"/>
    <property type="match status" value="1"/>
</dbReference>
<dbReference type="GO" id="GO:0003677">
    <property type="term" value="F:DNA binding"/>
    <property type="evidence" value="ECO:0007669"/>
    <property type="project" value="UniProtKB-KW"/>
</dbReference>
<dbReference type="GO" id="GO:1905879">
    <property type="term" value="P:regulation of oogenesis"/>
    <property type="evidence" value="ECO:0007669"/>
    <property type="project" value="Ensembl"/>
</dbReference>
<keyword evidence="6" id="KW-0175">Coiled coil</keyword>
<dbReference type="InterPro" id="IPR015525">
    <property type="entry name" value="BRCA2"/>
</dbReference>
<dbReference type="Pfam" id="PF09103">
    <property type="entry name" value="BRCA-2_OB1"/>
    <property type="match status" value="1"/>
</dbReference>
<feature type="compositionally biased region" description="Polar residues" evidence="7">
    <location>
        <begin position="2802"/>
        <end position="2815"/>
    </location>
</feature>
<dbReference type="Pfam" id="PF09121">
    <property type="entry name" value="Tower"/>
    <property type="match status" value="1"/>
</dbReference>
<evidence type="ECO:0000256" key="7">
    <source>
        <dbReference type="SAM" id="MobiDB-lite"/>
    </source>
</evidence>
<dbReference type="Pfam" id="PF09169">
    <property type="entry name" value="BRCA-2_helical"/>
    <property type="match status" value="1"/>
</dbReference>
<dbReference type="InterPro" id="IPR015187">
    <property type="entry name" value="BRCA2_OB_1"/>
</dbReference>
<keyword evidence="5" id="KW-0234">DNA repair</keyword>
<evidence type="ECO:0000256" key="6">
    <source>
        <dbReference type="SAM" id="Coils"/>
    </source>
</evidence>
<sequence>MCVLSVIISKYLSSCCEALGPLHTDWFELLTAKVSAGPSAEDHGSTSPSYVQEHCFKTPVGEVSMESEIFSTPKIFRERGTESPIPITQDEDLGAQIDPDESWTSSLNTPPVLSPTVILSKDASFVRKLFPSLSEASGINKLPSNKDKAVLHFGEWLFCRLCDSSFIVWKQKMPEAIRDREVRSTVAYVLGGAEDVLSVIFSNGNNNSLVQKTKASERCRRNQPRSTCKDALNNPTEDTVASVTSTIVELCKDPVTIVADEVQLIGDCSDTSHFAESSLTAASCEITQWTPLTLPDSEIIHTEKAHSLPSSEGNTAAPSNASVGKQLFANPPESFTLYAKNEAMDRVVPTHRGHNSDMQDKNKSQYPDSYSTGGEEPKSGQLKSSPTDNLLLNVQAPELNHSCQPDGDTSPGKLSQCSSKIQKENRVFQSGGSELLQVSQEGFVAMSSIRKPPRKFFYTCQNPGMSGQTSNSTTANNHSFSAPAATPFSGKDTVPLCLLCGHIYFVISVHFFFLHGIFILGDSPRDMQSGRAVFFSEGKHKNITMDLLDCQNMCEQYSGKVAENSNPMVSEKENGLCDTYAENPMEDKNSGRECSLKTNTFHNLQNGCTGTLTSAMLQGMTFLAEASLNKVISNTEHEMTTYEQSALMKENSVVSMESTHPVNVSESNDCLSDGVKMTSGNQKSESGYYTSWSNVIQFPGSSDGISRPRKGIQLECCFKTASEKIISLPWEAIQRAKALLNETVEDNTRVGQSRNLIENSNNVTQSKDLGMEANVGIFQVVSKYDDNVSEGNGHPCKSAMGNNSQSAPNSLSHFTGQSPSHSLIGCKAASNTVLQVYSKKLARARQLFEVDEKQLKKNPDINVVTGSGKVEKEAHLHGTSEAAPVFHVSSSHHGHLDDYCSLTASQRADVAELCSILEEAYTQFEFTQFQQEKKASNRRDELCLQHPCDTEIDPDLLKGIDFDDSLCEKQVDRQESEEIEASEELLPNIKQSMHDSSFKTETVTISSCDLADKPMEKSLCASQKDGNNFLVHNNTSNLETFYSARSVKMTVPEDYVKKASGVGLDLCCVLSSVSENSHSVKDKCDELQHDILKFQRQDLSKVTTCYSTEQGNLNTKEFSAKELHITSVFDKGKQSLENVKWKNFKSHKSGSSNLAHCVDFKTPTGSAVSISERSLSRVTAMFADLEEDYRSGNEQRNNSHMNLKRHNAEMKNEYSQAKYDHSKAEDTLNCNSAIEYSNNLIRESLSKRLCFEVNSTAKEFDTSALQTKEMSKRDFVKNACNLPSGSGYLSVEDKESEENLQQIKSQLKKPVENSSECEHSIGDKFHLSLRLQCEKDAGFKTASGKCVFISEKALEQAKTIFRDCDETASCEITRVENTSGNEITPASSSAFTFASGKGVSISAQALQQAKAVFRNRDKTTIYEMTACVDRKTTDGKNSGEGVSISVEEIDKTNCFLKDCDNILTRSSHFGFSNTCEEEMCVSEMLPLKPKAPVIEYDKPTDHTVFGLTHEISSGFSTASGKGVSISTKAMQKAKALFAAMEDTSFCDSGTQDMNRDGRSNFTDSLCAETRNWGFSTAGGKKVTVSEMALRKARGLLDQSDNIEKAKPEKYFGTLKCTKDNARPLECQNSKDSNKGLSTSLKEAGEAQLKFYDCLESEMHGKFENHVKMECGSGLCDSKTVSCSFRTAGGKGVVITGKALKEAKALFEDCDNLENVTCPKINRPARKSRSFYSAHQNSGDGPFSDRETEIISENSCQKEALLSCDRNEQANGLQKVSNTKLIAEQAGAQKKLVESLPSLEVPQQNSSLLNLGFSGCTMTQQKYLEQEAMACTKALLEDEEFTRKISQQHLEDSPCEPHTASQHLDQSNSTEQRIKSLKRFRPVDFHWKDQPPLKRQLLTEFERTSNGGKHSYLTPLKSSPNGTLNDRRTFKYSMPLQPVVTRPSFNKSSEELKLQKKSEMPHKNSKHMKPTCNAFLPPFQKQLGAKIVCDTGSQRPSRPTGTFVPPFRSIHFKMNSDLKDNPAEVPKGKQSTCKSQASAAPNVFVPPTKKKPASVSELGATCDLMPLENLQNARDLQEMRIMKKKRQTIRPQPGSLLLAKTSGGPRVSLKNAFGGRTPTRYTEEELYIHGVHRFVSQINSSNAESLHFHCSDFFRQEVLTEGCGVQLGDGGWLIPTNDGTVGKEEFYRTLCDTPGVDPKLISESWVYNHYRWVVWKQASMEKSFPEQLGSRCLTPEQVLLQLKYRYDVEVDQSRRSALRKIMERDDTPAKTLVLCVCGIASNDSTLNLPAQSENKTIKDVDTKNYLPTGVIWVTDGWYAIRALLDAPLTTMVRKGRLAAGVKIVTHGAELVGSQDACTPLEAPSTLMLKVMANSTRPARWDAKLGFHCDPRPFRLPLSSLYSNGGLVGCVDIVVLRSYPVQWMEKLPNGAFVFRNGRAEDREARRHSDTKQKHMEALFNKVQAQFEKDQEVKSKPRGRRQIFTRQEIEALQEGVELHEAVDSDPTCLEVLLSEKQLETLRNYRRSLEEEKQARLQEQFRQALEEAQKAKVSCSDREVTPVWKLCISDCQEQADGYFLNIWRPSADLQTLLKEGSCYRVYNLATSEAKKRTSNVSIQLSATKKTQFRHIQTSSEALSELFQPRVCVSFPTLLNPGFHPLCKEVDVVGFVISITDKQCSFPVVYLANECLDLVAVRCSCSLAQLAVEEVVRPQALLAFSNLQLCCDTSAPMPVLYASDLALFSANPQEPHLQEACLRMKKAVQGHEHFFGTAEEKLFNIILSDRCSLPSPKDTTPTPPKPVGCTTLVNQKPPTLTSNSEEQDPKRLKRKRGLDYLSRIPSPPPLQPLGTTASLPVSRNFLPPRQSETPGSVDKQQRPVSRCPPTVEDDWVNDEELAMINTQGLMD</sequence>
<dbReference type="GO" id="GO:0072015">
    <property type="term" value="P:podocyte development"/>
    <property type="evidence" value="ECO:0007669"/>
    <property type="project" value="Ensembl"/>
</dbReference>
<dbReference type="InterPro" id="IPR012340">
    <property type="entry name" value="NA-bd_OB-fold"/>
</dbReference>
<dbReference type="InterPro" id="IPR015188">
    <property type="entry name" value="BRCA2_OB_3"/>
</dbReference>
<dbReference type="Proteomes" id="UP000694397">
    <property type="component" value="Chromosome 10"/>
</dbReference>
<feature type="domain" description="Tower" evidence="8">
    <location>
        <begin position="2422"/>
        <end position="2463"/>
    </location>
</feature>
<dbReference type="InterPro" id="IPR015252">
    <property type="entry name" value="BRCA2_hlx"/>
</dbReference>
<dbReference type="InterPro" id="IPR036315">
    <property type="entry name" value="BRCA2_hlx_sf"/>
</dbReference>
<dbReference type="InterPro" id="IPR015205">
    <property type="entry name" value="Tower_dom"/>
</dbReference>
<dbReference type="SUPFAM" id="SSF81878">
    <property type="entry name" value="BRCA2 tower domain"/>
    <property type="match status" value="1"/>
</dbReference>
<dbReference type="SUPFAM" id="SSF81872">
    <property type="entry name" value="BRCA2 helical domain"/>
    <property type="match status" value="1"/>
</dbReference>
<dbReference type="GO" id="GO:0048793">
    <property type="term" value="P:pronephros development"/>
    <property type="evidence" value="ECO:0007669"/>
    <property type="project" value="Ensembl"/>
</dbReference>
<dbReference type="InterPro" id="IPR048262">
    <property type="entry name" value="BRCA2_OB_2_dom"/>
</dbReference>
<dbReference type="Pfam" id="PF09104">
    <property type="entry name" value="BRCA-2_OB3"/>
    <property type="match status" value="1"/>
</dbReference>
<dbReference type="SUPFAM" id="SSF50249">
    <property type="entry name" value="Nucleic acid-binding proteins"/>
    <property type="match status" value="3"/>
</dbReference>
<feature type="compositionally biased region" description="Polar residues" evidence="7">
    <location>
        <begin position="2028"/>
        <end position="2038"/>
    </location>
</feature>
<feature type="compositionally biased region" description="Basic and acidic residues" evidence="7">
    <location>
        <begin position="354"/>
        <end position="363"/>
    </location>
</feature>
<evidence type="ECO:0000256" key="4">
    <source>
        <dbReference type="ARBA" id="ARBA00023172"/>
    </source>
</evidence>
<evidence type="ECO:0000313" key="10">
    <source>
        <dbReference type="Proteomes" id="UP000694397"/>
    </source>
</evidence>
<dbReference type="GO" id="GO:0007530">
    <property type="term" value="P:sex determination"/>
    <property type="evidence" value="ECO:0007669"/>
    <property type="project" value="Ensembl"/>
</dbReference>
<keyword evidence="10" id="KW-1185">Reference proteome</keyword>
<feature type="region of interest" description="Disordered" evidence="7">
    <location>
        <begin position="399"/>
        <end position="418"/>
    </location>
</feature>
<feature type="region of interest" description="Disordered" evidence="7">
    <location>
        <begin position="2785"/>
        <end position="2881"/>
    </location>
</feature>
<dbReference type="GO" id="GO:0008585">
    <property type="term" value="P:female gonad development"/>
    <property type="evidence" value="ECO:0007669"/>
    <property type="project" value="Ensembl"/>
</dbReference>
<name>A0A8C9QX14_SCLFO</name>
<evidence type="ECO:0000256" key="1">
    <source>
        <dbReference type="ARBA" id="ARBA00022737"/>
    </source>
</evidence>
<dbReference type="GO" id="GO:0042127">
    <property type="term" value="P:regulation of cell population proliferation"/>
    <property type="evidence" value="ECO:0007669"/>
    <property type="project" value="Ensembl"/>
</dbReference>
<keyword evidence="3" id="KW-0238">DNA-binding</keyword>
<evidence type="ECO:0000256" key="5">
    <source>
        <dbReference type="ARBA" id="ARBA00023204"/>
    </source>
</evidence>
<dbReference type="Pfam" id="PF21318">
    <property type="entry name" value="BRCA2DBD_OB2"/>
    <property type="match status" value="1"/>
</dbReference>
<feature type="compositionally biased region" description="Polar residues" evidence="7">
    <location>
        <begin position="308"/>
        <end position="323"/>
    </location>
</feature>
<feature type="region of interest" description="Disordered" evidence="7">
    <location>
        <begin position="304"/>
        <end position="327"/>
    </location>
</feature>
<evidence type="ECO:0000256" key="3">
    <source>
        <dbReference type="ARBA" id="ARBA00023125"/>
    </source>
</evidence>
<dbReference type="PIRSF" id="PIRSF002397">
    <property type="entry name" value="BRCA2"/>
    <property type="match status" value="1"/>
</dbReference>
<feature type="region of interest" description="Disordered" evidence="7">
    <location>
        <begin position="1845"/>
        <end position="1870"/>
    </location>
</feature>
<dbReference type="Ensembl" id="ENSSFOT00015002260.2">
    <property type="protein sequence ID" value="ENSSFOP00015002218.2"/>
    <property type="gene ID" value="ENSSFOG00015001499.2"/>
</dbReference>
<organism evidence="9 10">
    <name type="scientific">Scleropages formosus</name>
    <name type="common">Asian bonytongue</name>
    <name type="synonym">Osteoglossum formosum</name>
    <dbReference type="NCBI Taxonomy" id="113540"/>
    <lineage>
        <taxon>Eukaryota</taxon>
        <taxon>Metazoa</taxon>
        <taxon>Chordata</taxon>
        <taxon>Craniata</taxon>
        <taxon>Vertebrata</taxon>
        <taxon>Euteleostomi</taxon>
        <taxon>Actinopterygii</taxon>
        <taxon>Neopterygii</taxon>
        <taxon>Teleostei</taxon>
        <taxon>Osteoglossocephala</taxon>
        <taxon>Osteoglossomorpha</taxon>
        <taxon>Osteoglossiformes</taxon>
        <taxon>Osteoglossidae</taxon>
        <taxon>Scleropages</taxon>
    </lineage>
</organism>
<dbReference type="CDD" id="cd04493">
    <property type="entry name" value="BRCA2DBD_OB1"/>
    <property type="match status" value="1"/>
</dbReference>
<dbReference type="Pfam" id="PF00634">
    <property type="entry name" value="BRCA2"/>
    <property type="match status" value="3"/>
</dbReference>
<keyword evidence="1" id="KW-0677">Repeat</keyword>
<dbReference type="SMART" id="SM01341">
    <property type="entry name" value="Tower"/>
    <property type="match status" value="1"/>
</dbReference>
<dbReference type="GeneTree" id="ENSGT00390000003602"/>
<reference evidence="9" key="2">
    <citation type="submission" date="2025-08" db="UniProtKB">
        <authorList>
            <consortium name="Ensembl"/>
        </authorList>
    </citation>
    <scope>IDENTIFICATION</scope>
</reference>
<feature type="compositionally biased region" description="Polar residues" evidence="7">
    <location>
        <begin position="1858"/>
        <end position="1870"/>
    </location>
</feature>
<dbReference type="InterPro" id="IPR055077">
    <property type="entry name" value="BRCA2_TR2"/>
</dbReference>
<protein>
    <submittedName>
        <fullName evidence="9">BRCA2 DNA repair associated</fullName>
    </submittedName>
</protein>
<dbReference type="PROSITE" id="PS50138">
    <property type="entry name" value="BRCA2_REPEAT"/>
    <property type="match status" value="6"/>
</dbReference>
<reference evidence="9" key="3">
    <citation type="submission" date="2025-09" db="UniProtKB">
        <authorList>
            <consortium name="Ensembl"/>
        </authorList>
    </citation>
    <scope>IDENTIFICATION</scope>
</reference>
<feature type="region of interest" description="Disordered" evidence="7">
    <location>
        <begin position="2021"/>
        <end position="2050"/>
    </location>
</feature>
<dbReference type="GO" id="GO:0007283">
    <property type="term" value="P:spermatogenesis"/>
    <property type="evidence" value="ECO:0007669"/>
    <property type="project" value="Ensembl"/>
</dbReference>
<feature type="coiled-coil region" evidence="6">
    <location>
        <begin position="2508"/>
        <end position="2550"/>
    </location>
</feature>
<evidence type="ECO:0000313" key="9">
    <source>
        <dbReference type="Ensembl" id="ENSSFOP00015002218.2"/>
    </source>
</evidence>
<dbReference type="GO" id="GO:0000724">
    <property type="term" value="P:double-strand break repair via homologous recombination"/>
    <property type="evidence" value="ECO:0007669"/>
    <property type="project" value="InterPro"/>
</dbReference>
<feature type="region of interest" description="Disordered" evidence="7">
    <location>
        <begin position="350"/>
        <end position="387"/>
    </location>
</feature>
<gene>
    <name evidence="9" type="primary">brca2</name>
</gene>
<dbReference type="InterPro" id="IPR002093">
    <property type="entry name" value="BRCA2_repeat"/>
</dbReference>
<dbReference type="GO" id="GO:0006355">
    <property type="term" value="P:regulation of DNA-templated transcription"/>
    <property type="evidence" value="ECO:0007669"/>
    <property type="project" value="TreeGrafter"/>
</dbReference>
<dbReference type="PANTHER" id="PTHR11289:SF0">
    <property type="entry name" value="BREAST CANCER TYPE 2 SUSCEPTIBILITY PROTEIN"/>
    <property type="match status" value="1"/>
</dbReference>